<feature type="compositionally biased region" description="Acidic residues" evidence="1">
    <location>
        <begin position="919"/>
        <end position="931"/>
    </location>
</feature>
<feature type="region of interest" description="Disordered" evidence="1">
    <location>
        <begin position="94"/>
        <end position="115"/>
    </location>
</feature>
<accession>A0AAD4CRC5</accession>
<dbReference type="AlphaFoldDB" id="A0AAD4CRC5"/>
<keyword evidence="3" id="KW-1185">Reference proteome</keyword>
<evidence type="ECO:0000313" key="3">
    <source>
        <dbReference type="Proteomes" id="UP001194746"/>
    </source>
</evidence>
<dbReference type="Proteomes" id="UP001194746">
    <property type="component" value="Unassembled WGS sequence"/>
</dbReference>
<name>A0AAD4CRC5_ASPNN</name>
<reference evidence="2" key="1">
    <citation type="journal article" date="2019" name="Beilstein J. Org. Chem.">
        <title>Nanangenines: drimane sesquiterpenoids as the dominant metabolite cohort of a novel Australian fungus, Aspergillus nanangensis.</title>
        <authorList>
            <person name="Lacey H.J."/>
            <person name="Gilchrist C.L.M."/>
            <person name="Crombie A."/>
            <person name="Kalaitzis J.A."/>
            <person name="Vuong D."/>
            <person name="Rutledge P.J."/>
            <person name="Turner P."/>
            <person name="Pitt J.I."/>
            <person name="Lacey E."/>
            <person name="Chooi Y.H."/>
            <person name="Piggott A.M."/>
        </authorList>
    </citation>
    <scope>NUCLEOTIDE SEQUENCE</scope>
    <source>
        <strain evidence="2">MST-FP2251</strain>
    </source>
</reference>
<organism evidence="2 3">
    <name type="scientific">Aspergillus nanangensis</name>
    <dbReference type="NCBI Taxonomy" id="2582783"/>
    <lineage>
        <taxon>Eukaryota</taxon>
        <taxon>Fungi</taxon>
        <taxon>Dikarya</taxon>
        <taxon>Ascomycota</taxon>
        <taxon>Pezizomycotina</taxon>
        <taxon>Eurotiomycetes</taxon>
        <taxon>Eurotiomycetidae</taxon>
        <taxon>Eurotiales</taxon>
        <taxon>Aspergillaceae</taxon>
        <taxon>Aspergillus</taxon>
        <taxon>Aspergillus subgen. Circumdati</taxon>
    </lineage>
</organism>
<evidence type="ECO:0000313" key="2">
    <source>
        <dbReference type="EMBL" id="KAF9891156.1"/>
    </source>
</evidence>
<sequence>MEDVRPTAKWANRILRPLSSIYHRLEKHHDILTSIAVARSKETSEIRSRTGQTQLETTIGAEGHHSYSDEEPGDPAWVPGKADKRRIRHNYASRGQRNGVNKRSRMSIRSPERQKTLPGAIEIATPLITGKTSGCLEPSSLRKQLFQSPLSLANHAAPSEQRRASRTNNPSFPAYQGSWKEVLDLSGDTGLADIAHSLDRTFIKFLDKTRVSPKCLDNGRAGHGARSLLSMTMRCLPGFIAEEQKIQDGLDEHGQVDMCDAYFTELEANYAPSGSGWKPLREAVRAQGIHLVSELMQNEWITKLAACRIMEECIDHGELDAFEKLMSRYLGIVNTYEYPVAFESHKPTGHCDDPIQMLGKYYSRNRGNRSFVFEELATLLVRGSVPPEWMVTAMWKRCMDGAIKSLSVEDGDSASATRLVKAVISSASGLSLPRKTYLSLMEEGPGRVQRKPSRDTCASTNPTSLRKGQLPCPVPIQNALSNLVCSLVTALCGISIARSQAPAKDVRATGVKVRNTVESLALAVQQAIGLAPAYEIGEPTLCSLRRGYVLLGDLMMRCGEQSSLDVIGQVDALSVRNIQLFFQSLASQHDTVKELAELVQQVFRCCGHVGKDEDARTPRAVRDKVSQLAQLTDIQGVSRFLGNVAAETAMGFAEMTLDTYDHAWAIEVQEMVVSLQSSQGSKQSLSSSPISADNNTGLYQWEESIGEWVASTPMPKLKGVRVTDASKQAIARPCLPSTIACSTSSSAPSLSEEDAVSSVTSSAPSIPTKRACVDGVYVSRPWKKLRLNSVEVCRSNPGRFDQSPSRASSPEADLAPIAARTRAARGTLTELPQAKSFSRNPFSAQESNPTSKVEVVIINQKNLSSPGNEASEYVSEPISVRTRLGKSLSLQSRWENSQKTSPAPFTQSAMRMRPVIPCSEDDDSDDELSFL</sequence>
<protein>
    <submittedName>
        <fullName evidence="2">Uncharacterized protein</fullName>
    </submittedName>
</protein>
<gene>
    <name evidence="2" type="ORF">FE257_005092</name>
</gene>
<feature type="region of interest" description="Disordered" evidence="1">
    <location>
        <begin position="891"/>
        <end position="931"/>
    </location>
</feature>
<reference evidence="2" key="2">
    <citation type="submission" date="2020-02" db="EMBL/GenBank/DDBJ databases">
        <authorList>
            <person name="Gilchrist C.L.M."/>
            <person name="Chooi Y.-H."/>
        </authorList>
    </citation>
    <scope>NUCLEOTIDE SEQUENCE</scope>
    <source>
        <strain evidence="2">MST-FP2251</strain>
    </source>
</reference>
<evidence type="ECO:0000256" key="1">
    <source>
        <dbReference type="SAM" id="MobiDB-lite"/>
    </source>
</evidence>
<feature type="compositionally biased region" description="Polar residues" evidence="1">
    <location>
        <begin position="891"/>
        <end position="909"/>
    </location>
</feature>
<comment type="caution">
    <text evidence="2">The sequence shown here is derived from an EMBL/GenBank/DDBJ whole genome shotgun (WGS) entry which is preliminary data.</text>
</comment>
<proteinExistence type="predicted"/>
<dbReference type="EMBL" id="VCAU01000021">
    <property type="protein sequence ID" value="KAF9891156.1"/>
    <property type="molecule type" value="Genomic_DNA"/>
</dbReference>